<dbReference type="Pfam" id="PF17212">
    <property type="entry name" value="Tube"/>
    <property type="match status" value="1"/>
</dbReference>
<organism evidence="1 2">
    <name type="scientific">Brevundimonas diminuta</name>
    <name type="common">Pseudomonas diminuta</name>
    <dbReference type="NCBI Taxonomy" id="293"/>
    <lineage>
        <taxon>Bacteria</taxon>
        <taxon>Pseudomonadati</taxon>
        <taxon>Pseudomonadota</taxon>
        <taxon>Alphaproteobacteria</taxon>
        <taxon>Caulobacterales</taxon>
        <taxon>Caulobacteraceae</taxon>
        <taxon>Brevundimonas</taxon>
    </lineage>
</organism>
<dbReference type="EMBL" id="UAQM01000010">
    <property type="protein sequence ID" value="SPU44054.1"/>
    <property type="molecule type" value="Genomic_DNA"/>
</dbReference>
<protein>
    <submittedName>
        <fullName evidence="1">Uncharacterized protein</fullName>
    </submittedName>
</protein>
<sequence>MTLAAPMTELEAVNSMLIAIGQLPVNAITPQLQDQNLALDELHKVVREVCQHGFKFNTDDDYVLIPDIDGRIAAPLGALSIDPMDKRQDLTMRKHPTISGFY</sequence>
<dbReference type="AlphaFoldDB" id="A0A2X1AZP3"/>
<reference evidence="1 2" key="1">
    <citation type="submission" date="2018-06" db="EMBL/GenBank/DDBJ databases">
        <authorList>
            <consortium name="Pathogen Informatics"/>
            <person name="Doyle S."/>
        </authorList>
    </citation>
    <scope>NUCLEOTIDE SEQUENCE [LARGE SCALE GENOMIC DNA]</scope>
    <source>
        <strain evidence="1 2">NCTC11165</strain>
    </source>
</reference>
<gene>
    <name evidence="1" type="ORF">NCTC11165_01450</name>
</gene>
<accession>A0A2X1AZP3</accession>
<name>A0A2X1AZP3_BREDI</name>
<proteinExistence type="predicted"/>
<evidence type="ECO:0000313" key="2">
    <source>
        <dbReference type="Proteomes" id="UP000250358"/>
    </source>
</evidence>
<evidence type="ECO:0000313" key="1">
    <source>
        <dbReference type="EMBL" id="SPU44054.1"/>
    </source>
</evidence>
<dbReference type="Proteomes" id="UP000250358">
    <property type="component" value="Unassembled WGS sequence"/>
</dbReference>
<dbReference type="InterPro" id="IPR033767">
    <property type="entry name" value="Tail_Gp11"/>
</dbReference>
<dbReference type="RefSeq" id="WP_252865575.1">
    <property type="nucleotide sequence ID" value="NZ_UAQM01000010.1"/>
</dbReference>